<comment type="similarity">
    <text evidence="2">Belongs to the major facilitator superfamily. Proton-dependent oligopeptide transporter (POT/PTR) (TC 2.A.17) family.</text>
</comment>
<evidence type="ECO:0000256" key="4">
    <source>
        <dbReference type="ARBA" id="ARBA00022553"/>
    </source>
</evidence>
<dbReference type="EMBL" id="JAAIUW010000004">
    <property type="protein sequence ID" value="KAF7836413.1"/>
    <property type="molecule type" value="Genomic_DNA"/>
</dbReference>
<gene>
    <name evidence="9" type="ORF">G2W53_011272</name>
</gene>
<reference evidence="9" key="1">
    <citation type="submission" date="2020-09" db="EMBL/GenBank/DDBJ databases">
        <title>Genome-Enabled Discovery of Anthraquinone Biosynthesis in Senna tora.</title>
        <authorList>
            <person name="Kang S.-H."/>
            <person name="Pandey R.P."/>
            <person name="Lee C.-M."/>
            <person name="Sim J.-S."/>
            <person name="Jeong J.-T."/>
            <person name="Choi B.-S."/>
            <person name="Jung M."/>
            <person name="Ginzburg D."/>
            <person name="Zhao K."/>
            <person name="Won S.Y."/>
            <person name="Oh T.-J."/>
            <person name="Yu Y."/>
            <person name="Kim N.-H."/>
            <person name="Lee O.R."/>
            <person name="Lee T.-H."/>
            <person name="Bashyal P."/>
            <person name="Kim T.-S."/>
            <person name="Lee W.-H."/>
            <person name="Kawkins C."/>
            <person name="Kim C.-K."/>
            <person name="Kim J.S."/>
            <person name="Ahn B.O."/>
            <person name="Rhee S.Y."/>
            <person name="Sohng J.K."/>
        </authorList>
    </citation>
    <scope>NUCLEOTIDE SEQUENCE</scope>
    <source>
        <tissue evidence="9">Leaf</tissue>
    </source>
</reference>
<evidence type="ECO:0000256" key="3">
    <source>
        <dbReference type="ARBA" id="ARBA00022448"/>
    </source>
</evidence>
<feature type="transmembrane region" description="Helical" evidence="8">
    <location>
        <begin position="208"/>
        <end position="227"/>
    </location>
</feature>
<evidence type="ECO:0000256" key="5">
    <source>
        <dbReference type="ARBA" id="ARBA00022692"/>
    </source>
</evidence>
<accession>A0A834X2P1</accession>
<keyword evidence="6 8" id="KW-1133">Transmembrane helix</keyword>
<feature type="transmembrane region" description="Helical" evidence="8">
    <location>
        <begin position="116"/>
        <end position="136"/>
    </location>
</feature>
<keyword evidence="4" id="KW-0597">Phosphoprotein</keyword>
<dbReference type="InterPro" id="IPR044739">
    <property type="entry name" value="NRT1/PTR"/>
</dbReference>
<feature type="transmembrane region" description="Helical" evidence="8">
    <location>
        <begin position="233"/>
        <end position="253"/>
    </location>
</feature>
<comment type="subcellular location">
    <subcellularLocation>
        <location evidence="1">Membrane</location>
        <topology evidence="1">Multi-pass membrane protein</topology>
    </subcellularLocation>
</comment>
<name>A0A834X2P1_9FABA</name>
<feature type="transmembrane region" description="Helical" evidence="8">
    <location>
        <begin position="419"/>
        <end position="439"/>
    </location>
</feature>
<dbReference type="CDD" id="cd17417">
    <property type="entry name" value="MFS_NPF5"/>
    <property type="match status" value="1"/>
</dbReference>
<evidence type="ECO:0000256" key="8">
    <source>
        <dbReference type="SAM" id="Phobius"/>
    </source>
</evidence>
<dbReference type="AlphaFoldDB" id="A0A834X2P1"/>
<feature type="transmembrane region" description="Helical" evidence="8">
    <location>
        <begin position="88"/>
        <end position="110"/>
    </location>
</feature>
<dbReference type="Pfam" id="PF00854">
    <property type="entry name" value="PTR2"/>
    <property type="match status" value="1"/>
</dbReference>
<keyword evidence="5 8" id="KW-0812">Transmembrane</keyword>
<dbReference type="FunFam" id="1.20.1250.20:FF:000037">
    <property type="entry name" value="Protein NRT1/ PTR FAMILY 5.2"/>
    <property type="match status" value="1"/>
</dbReference>
<evidence type="ECO:0000313" key="9">
    <source>
        <dbReference type="EMBL" id="KAF7836413.1"/>
    </source>
</evidence>
<feature type="transmembrane region" description="Helical" evidence="8">
    <location>
        <begin position="500"/>
        <end position="521"/>
    </location>
</feature>
<dbReference type="InterPro" id="IPR036259">
    <property type="entry name" value="MFS_trans_sf"/>
</dbReference>
<evidence type="ECO:0000256" key="7">
    <source>
        <dbReference type="ARBA" id="ARBA00023136"/>
    </source>
</evidence>
<protein>
    <submittedName>
        <fullName evidence="9">Protein NRT1/ PTR FAMILY 5.10-like</fullName>
    </submittedName>
</protein>
<dbReference type="GO" id="GO:0071916">
    <property type="term" value="F:dipeptide transmembrane transporter activity"/>
    <property type="evidence" value="ECO:0007669"/>
    <property type="project" value="InterPro"/>
</dbReference>
<organism evidence="9 10">
    <name type="scientific">Senna tora</name>
    <dbReference type="NCBI Taxonomy" id="362788"/>
    <lineage>
        <taxon>Eukaryota</taxon>
        <taxon>Viridiplantae</taxon>
        <taxon>Streptophyta</taxon>
        <taxon>Embryophyta</taxon>
        <taxon>Tracheophyta</taxon>
        <taxon>Spermatophyta</taxon>
        <taxon>Magnoliopsida</taxon>
        <taxon>eudicotyledons</taxon>
        <taxon>Gunneridae</taxon>
        <taxon>Pentapetalae</taxon>
        <taxon>rosids</taxon>
        <taxon>fabids</taxon>
        <taxon>Fabales</taxon>
        <taxon>Fabaceae</taxon>
        <taxon>Caesalpinioideae</taxon>
        <taxon>Cassia clade</taxon>
        <taxon>Senna</taxon>
    </lineage>
</organism>
<feature type="transmembrane region" description="Helical" evidence="8">
    <location>
        <begin position="343"/>
        <end position="361"/>
    </location>
</feature>
<proteinExistence type="inferred from homology"/>
<evidence type="ECO:0000256" key="2">
    <source>
        <dbReference type="ARBA" id="ARBA00005982"/>
    </source>
</evidence>
<keyword evidence="7 8" id="KW-0472">Membrane</keyword>
<dbReference type="SUPFAM" id="SSF103473">
    <property type="entry name" value="MFS general substrate transporter"/>
    <property type="match status" value="1"/>
</dbReference>
<dbReference type="Gene3D" id="1.20.1250.20">
    <property type="entry name" value="MFS general substrate transporter like domains"/>
    <property type="match status" value="1"/>
</dbReference>
<evidence type="ECO:0000313" key="10">
    <source>
        <dbReference type="Proteomes" id="UP000634136"/>
    </source>
</evidence>
<keyword evidence="3" id="KW-0813">Transport</keyword>
<dbReference type="InterPro" id="IPR018456">
    <property type="entry name" value="PTR2_symporter_CS"/>
</dbReference>
<feature type="transmembrane region" description="Helical" evidence="8">
    <location>
        <begin position="469"/>
        <end position="488"/>
    </location>
</feature>
<dbReference type="GO" id="GO:0042937">
    <property type="term" value="F:tripeptide transmembrane transporter activity"/>
    <property type="evidence" value="ECO:0007669"/>
    <property type="project" value="InterPro"/>
</dbReference>
<dbReference type="InterPro" id="IPR000109">
    <property type="entry name" value="POT_fam"/>
</dbReference>
<dbReference type="OrthoDB" id="8904098at2759"/>
<dbReference type="Proteomes" id="UP000634136">
    <property type="component" value="Unassembled WGS sequence"/>
</dbReference>
<comment type="caution">
    <text evidence="9">The sequence shown here is derived from an EMBL/GenBank/DDBJ whole genome shotgun (WGS) entry which is preliminary data.</text>
</comment>
<evidence type="ECO:0000256" key="6">
    <source>
        <dbReference type="ARBA" id="ARBA00022989"/>
    </source>
</evidence>
<feature type="transmembrane region" description="Helical" evidence="8">
    <location>
        <begin position="381"/>
        <end position="398"/>
    </location>
</feature>
<evidence type="ECO:0000256" key="1">
    <source>
        <dbReference type="ARBA" id="ARBA00004141"/>
    </source>
</evidence>
<sequence>MGITERSDDVLRDPEIEEALVGNDAVNGAFDFKGRPVIRLKSGCWRAARFIIGMEMAERVCYFAIQSNLINYLTGQLHKTTAAAAKNVNIWAGTASLLPLFGAFIADSYLGRYRTILIASLIYILGLGLMTLSTILPLSLTKSECQVGYNVTSSCSNTMWQEFVFFLSLYLVAIGQGGHRPCAQAFGADQFDEHHPHESKQRSSFFNWFYFCASLCGLLFLWILNYIQDNISWILGFGIPCLLMIIAFVIFLLGTKTYRFTINNGENDQKKNPFLRMGSVFLAAIRNWGASLSHKYVKDDEAHGRTLPLQSSEQFNFLNKPLYAPNGSNEVEASKAILKLAPIWATSLFYSIVYAQLQTFFIKQGVTLDRTIFPGFDLPSASLRSLLVLAIVISTPIYDRVFVPTARLFTKNPSGITMLQRVGTGLFMSIITMAMAALVEKKRLGTAKEYGLVDDETIPMSVYWLFPQFFLSGIAEIFTSIGLQELFYDQVPSEVRSLGVALYLSIIGVGSFLSSFLIYVIEEVSGKDGQSNWLANDINQAHLDYFYWLLAGLSVVGLGFFILFSKSYTYSSQKGTTLGV</sequence>
<dbReference type="PROSITE" id="PS01022">
    <property type="entry name" value="PTR2_1"/>
    <property type="match status" value="1"/>
</dbReference>
<feature type="transmembrane region" description="Helical" evidence="8">
    <location>
        <begin position="545"/>
        <end position="564"/>
    </location>
</feature>
<dbReference type="PANTHER" id="PTHR11654">
    <property type="entry name" value="OLIGOPEPTIDE TRANSPORTER-RELATED"/>
    <property type="match status" value="1"/>
</dbReference>
<keyword evidence="10" id="KW-1185">Reference proteome</keyword>
<dbReference type="GO" id="GO:0016020">
    <property type="term" value="C:membrane"/>
    <property type="evidence" value="ECO:0007669"/>
    <property type="project" value="UniProtKB-SubCell"/>
</dbReference>